<evidence type="ECO:0000313" key="1">
    <source>
        <dbReference type="EMBL" id="PBK84930.1"/>
    </source>
</evidence>
<proteinExistence type="predicted"/>
<dbReference type="EMBL" id="KZ293695">
    <property type="protein sequence ID" value="PBK84930.1"/>
    <property type="molecule type" value="Genomic_DNA"/>
</dbReference>
<reference evidence="2" key="1">
    <citation type="journal article" date="2017" name="Nat. Ecol. Evol.">
        <title>Genome expansion and lineage-specific genetic innovations in the forest pathogenic fungi Armillaria.</title>
        <authorList>
            <person name="Sipos G."/>
            <person name="Prasanna A.N."/>
            <person name="Walter M.C."/>
            <person name="O'Connor E."/>
            <person name="Balint B."/>
            <person name="Krizsan K."/>
            <person name="Kiss B."/>
            <person name="Hess J."/>
            <person name="Varga T."/>
            <person name="Slot J."/>
            <person name="Riley R."/>
            <person name="Boka B."/>
            <person name="Rigling D."/>
            <person name="Barry K."/>
            <person name="Lee J."/>
            <person name="Mihaltcheva S."/>
            <person name="LaButti K."/>
            <person name="Lipzen A."/>
            <person name="Waldron R."/>
            <person name="Moloney N.M."/>
            <person name="Sperisen C."/>
            <person name="Kredics L."/>
            <person name="Vagvoelgyi C."/>
            <person name="Patrignani A."/>
            <person name="Fitzpatrick D."/>
            <person name="Nagy I."/>
            <person name="Doyle S."/>
            <person name="Anderson J.B."/>
            <person name="Grigoriev I.V."/>
            <person name="Gueldener U."/>
            <person name="Muensterkoetter M."/>
            <person name="Nagy L.G."/>
        </authorList>
    </citation>
    <scope>NUCLEOTIDE SEQUENCE [LARGE SCALE GENOMIC DNA]</scope>
    <source>
        <strain evidence="2">Ar21-2</strain>
    </source>
</reference>
<name>A0A2H3CST9_ARMGA</name>
<dbReference type="OrthoDB" id="3010635at2759"/>
<dbReference type="InParanoid" id="A0A2H3CST9"/>
<dbReference type="Proteomes" id="UP000217790">
    <property type="component" value="Unassembled WGS sequence"/>
</dbReference>
<keyword evidence="2" id="KW-1185">Reference proteome</keyword>
<gene>
    <name evidence="1" type="ORF">ARMGADRAFT_942762</name>
</gene>
<accession>A0A2H3CST9</accession>
<protein>
    <submittedName>
        <fullName evidence="1">Uncharacterized protein</fullName>
    </submittedName>
</protein>
<evidence type="ECO:0000313" key="2">
    <source>
        <dbReference type="Proteomes" id="UP000217790"/>
    </source>
</evidence>
<feature type="non-terminal residue" evidence="1">
    <location>
        <position position="1"/>
    </location>
</feature>
<sequence length="179" mass="19679">GDPICQVHNTSSDGKFVGTSGEVDIEVDHGFNTDTSYTITTASTIGVSQTLTSQIGVPEVAQVTDALTISTEVTDTASSSFEASYNDVTKFTVKVNATDGKYCTVETSTKTYNIQASGNIRYLASGWIWFNYDDQTKDHYKWAVHIEEVLRNQDDRSSFAIFKDSMVAVTKNHYDPTCV</sequence>
<dbReference type="STRING" id="47427.A0A2H3CST9"/>
<dbReference type="AlphaFoldDB" id="A0A2H3CST9"/>
<organism evidence="1 2">
    <name type="scientific">Armillaria gallica</name>
    <name type="common">Bulbous honey fungus</name>
    <name type="synonym">Armillaria bulbosa</name>
    <dbReference type="NCBI Taxonomy" id="47427"/>
    <lineage>
        <taxon>Eukaryota</taxon>
        <taxon>Fungi</taxon>
        <taxon>Dikarya</taxon>
        <taxon>Basidiomycota</taxon>
        <taxon>Agaricomycotina</taxon>
        <taxon>Agaricomycetes</taxon>
        <taxon>Agaricomycetidae</taxon>
        <taxon>Agaricales</taxon>
        <taxon>Marasmiineae</taxon>
        <taxon>Physalacriaceae</taxon>
        <taxon>Armillaria</taxon>
    </lineage>
</organism>